<evidence type="ECO:0000256" key="1">
    <source>
        <dbReference type="ARBA" id="ARBA00004370"/>
    </source>
</evidence>
<dbReference type="InterPro" id="IPR004089">
    <property type="entry name" value="MCPsignal_dom"/>
</dbReference>
<dbReference type="GO" id="GO:0007165">
    <property type="term" value="P:signal transduction"/>
    <property type="evidence" value="ECO:0007669"/>
    <property type="project" value="UniProtKB-KW"/>
</dbReference>
<evidence type="ECO:0000313" key="8">
    <source>
        <dbReference type="EMBL" id="SIN90413.1"/>
    </source>
</evidence>
<dbReference type="SMART" id="SM00283">
    <property type="entry name" value="MA"/>
    <property type="match status" value="1"/>
</dbReference>
<dbReference type="FunFam" id="1.10.287.950:FF:000001">
    <property type="entry name" value="Methyl-accepting chemotaxis sensory transducer"/>
    <property type="match status" value="1"/>
</dbReference>
<protein>
    <submittedName>
        <fullName evidence="8">Methyl-accepting chemotaxis protein</fullName>
    </submittedName>
</protein>
<dbReference type="Proteomes" id="UP000184694">
    <property type="component" value="Unassembled WGS sequence"/>
</dbReference>
<evidence type="ECO:0000256" key="4">
    <source>
        <dbReference type="PROSITE-ProRule" id="PRU00284"/>
    </source>
</evidence>
<feature type="coiled-coil region" evidence="5">
    <location>
        <begin position="377"/>
        <end position="415"/>
    </location>
</feature>
<dbReference type="CDD" id="cd12913">
    <property type="entry name" value="PDC1_MCP_like"/>
    <property type="match status" value="1"/>
</dbReference>
<feature type="transmembrane region" description="Helical" evidence="6">
    <location>
        <begin position="313"/>
        <end position="332"/>
    </location>
</feature>
<evidence type="ECO:0000256" key="2">
    <source>
        <dbReference type="ARBA" id="ARBA00023224"/>
    </source>
</evidence>
<evidence type="ECO:0000256" key="5">
    <source>
        <dbReference type="SAM" id="Coils"/>
    </source>
</evidence>
<feature type="transmembrane region" description="Helical" evidence="6">
    <location>
        <begin position="12"/>
        <end position="34"/>
    </location>
</feature>
<dbReference type="GO" id="GO:0006935">
    <property type="term" value="P:chemotaxis"/>
    <property type="evidence" value="ECO:0007669"/>
    <property type="project" value="UniProtKB-ARBA"/>
</dbReference>
<keyword evidence="6" id="KW-0812">Transmembrane</keyword>
<feature type="domain" description="Methyl-accepting transducer" evidence="7">
    <location>
        <begin position="437"/>
        <end position="673"/>
    </location>
</feature>
<dbReference type="EMBL" id="FSRG01000004">
    <property type="protein sequence ID" value="SIN90413.1"/>
    <property type="molecule type" value="Genomic_DNA"/>
</dbReference>
<dbReference type="SUPFAM" id="SSF58104">
    <property type="entry name" value="Methyl-accepting chemotaxis protein (MCP) signaling domain"/>
    <property type="match status" value="1"/>
</dbReference>
<dbReference type="PANTHER" id="PTHR32089">
    <property type="entry name" value="METHYL-ACCEPTING CHEMOTAXIS PROTEIN MCPB"/>
    <property type="match status" value="1"/>
</dbReference>
<dbReference type="RefSeq" id="WP_074215959.1">
    <property type="nucleotide sequence ID" value="NZ_FSRG01000004.1"/>
</dbReference>
<evidence type="ECO:0000256" key="3">
    <source>
        <dbReference type="ARBA" id="ARBA00029447"/>
    </source>
</evidence>
<reference evidence="9" key="1">
    <citation type="submission" date="2016-11" db="EMBL/GenBank/DDBJ databases">
        <authorList>
            <person name="Varghese N."/>
            <person name="Submissions S."/>
        </authorList>
    </citation>
    <scope>NUCLEOTIDE SEQUENCE [LARGE SCALE GENOMIC DNA]</scope>
    <source>
        <strain evidence="9">DSM 17456</strain>
    </source>
</reference>
<dbReference type="PANTHER" id="PTHR32089:SF112">
    <property type="entry name" value="LYSOZYME-LIKE PROTEIN-RELATED"/>
    <property type="match status" value="1"/>
</dbReference>
<dbReference type="Gene3D" id="1.10.287.950">
    <property type="entry name" value="Methyl-accepting chemotaxis protein"/>
    <property type="match status" value="1"/>
</dbReference>
<comment type="subcellular location">
    <subcellularLocation>
        <location evidence="1">Membrane</location>
    </subcellularLocation>
</comment>
<evidence type="ECO:0000259" key="7">
    <source>
        <dbReference type="PROSITE" id="PS50111"/>
    </source>
</evidence>
<keyword evidence="2 4" id="KW-0807">Transducer</keyword>
<keyword evidence="6" id="KW-1133">Transmembrane helix</keyword>
<keyword evidence="9" id="KW-1185">Reference proteome</keyword>
<keyword evidence="6" id="KW-0472">Membrane</keyword>
<dbReference type="STRING" id="1121457.SAMN02745161_1108"/>
<dbReference type="Gene3D" id="6.10.340.10">
    <property type="match status" value="1"/>
</dbReference>
<name>A0A1N6F556_9BACT</name>
<evidence type="ECO:0000256" key="6">
    <source>
        <dbReference type="SAM" id="Phobius"/>
    </source>
</evidence>
<dbReference type="PROSITE" id="PS50111">
    <property type="entry name" value="CHEMOTAXIS_TRANSDUC_2"/>
    <property type="match status" value="1"/>
</dbReference>
<dbReference type="AlphaFoldDB" id="A0A1N6F556"/>
<proteinExistence type="inferred from homology"/>
<keyword evidence="5" id="KW-0175">Coiled coil</keyword>
<accession>A0A1N6F556</accession>
<dbReference type="Gene3D" id="3.30.450.20">
    <property type="entry name" value="PAS domain"/>
    <property type="match status" value="2"/>
</dbReference>
<evidence type="ECO:0000313" key="9">
    <source>
        <dbReference type="Proteomes" id="UP000184694"/>
    </source>
</evidence>
<dbReference type="CDD" id="cd11386">
    <property type="entry name" value="MCP_signal"/>
    <property type="match status" value="1"/>
</dbReference>
<gene>
    <name evidence="8" type="ORF">SAMN02745161_1108</name>
</gene>
<organism evidence="8 9">
    <name type="scientific">Halodesulfovibrio marinisediminis DSM 17456</name>
    <dbReference type="NCBI Taxonomy" id="1121457"/>
    <lineage>
        <taxon>Bacteria</taxon>
        <taxon>Pseudomonadati</taxon>
        <taxon>Thermodesulfobacteriota</taxon>
        <taxon>Desulfovibrionia</taxon>
        <taxon>Desulfovibrionales</taxon>
        <taxon>Desulfovibrionaceae</taxon>
        <taxon>Halodesulfovibrio</taxon>
    </lineage>
</organism>
<sequence>MNINSIKVRITFFSGVTLVIAMAALITIFSITLWNTSSEDTLTNATSIATAYSGKTQDKMNQALTITRTIAASLAGMREVQYLERKSVNNLLQNVLKENPSVLANFTLWMPNTIDGKDDKYINAEGHDGSGQYMPYWTRGAGNSFVVEPLVDYDVLIPKGLRQDFMIDPYYYTVQGRKRLVSTLVSPILVRGEYLGVVGIDLDNAFLQEEVADKQLFGGAGEIAIIANNGIVVAHSAQSKSIGSNISEVYTELTDLPRLVKEGGDGVYFNEQLNSYQIIKPIWVGNITKPWCLMVTLPKSYLTNRSISEIKSLLLTACCFIILGLLGMWFIASRVANPVVLMTRVATRVADSSFQDLSVIPDEKLFSGELLELHHGLKSMTMQAVDALNEAEDQSREAKEKAQIAEKAVLESEQAKREGELAMQRGIAEAASRIEGIVERVSSASEQLSAQVNQSSHGAQIQRDRMTETATAMEEMNVTVLEVAKNASEAAANADAAKSRATEGASVVNEVVDSITEINRQVGEMKKGLDELGAEAEGIGQVMDVISDIADQTNLLALNAAIEAARAGEAGRGFAVVADEVRKLAEKTMNATREVGESIASIQAGTRYNIKSMEEVSGVVESSTLQAQQSGTSLMNIVSISESTADQVRAIATASEEQAATSEQINSGTEEVARISMETNDSMSEASSALEELSSLTDELASIVREMQQ</sequence>
<dbReference type="Pfam" id="PF00015">
    <property type="entry name" value="MCPsignal"/>
    <property type="match status" value="1"/>
</dbReference>
<comment type="similarity">
    <text evidence="3">Belongs to the methyl-accepting chemotaxis (MCP) protein family.</text>
</comment>
<dbReference type="OrthoDB" id="9814362at2"/>
<dbReference type="GO" id="GO:0016020">
    <property type="term" value="C:membrane"/>
    <property type="evidence" value="ECO:0007669"/>
    <property type="project" value="UniProtKB-SubCell"/>
</dbReference>